<organism evidence="3 4">
    <name type="scientific">Muricaecibacterium torontonense</name>
    <dbReference type="NCBI Taxonomy" id="3032871"/>
    <lineage>
        <taxon>Bacteria</taxon>
        <taxon>Bacillati</taxon>
        <taxon>Actinomycetota</taxon>
        <taxon>Coriobacteriia</taxon>
        <taxon>Coriobacteriales</taxon>
        <taxon>Atopobiaceae</taxon>
        <taxon>Muricaecibacterium</taxon>
    </lineage>
</organism>
<dbReference type="InterPro" id="IPR029044">
    <property type="entry name" value="Nucleotide-diphossugar_trans"/>
</dbReference>
<feature type="compositionally biased region" description="Basic and acidic residues" evidence="1">
    <location>
        <begin position="1"/>
        <end position="20"/>
    </location>
</feature>
<dbReference type="Proteomes" id="UP000310263">
    <property type="component" value="Unassembled WGS sequence"/>
</dbReference>
<feature type="domain" description="Glycosyltransferase 2-like" evidence="2">
    <location>
        <begin position="33"/>
        <end position="153"/>
    </location>
</feature>
<dbReference type="EMBL" id="SRYE01000004">
    <property type="protein sequence ID" value="TGY61688.1"/>
    <property type="molecule type" value="Genomic_DNA"/>
</dbReference>
<dbReference type="InterPro" id="IPR001173">
    <property type="entry name" value="Glyco_trans_2-like"/>
</dbReference>
<sequence>MEPDKVRASREASPDPKELGQEAPKTPEPPMFSLIMCLFGVEEYVRDAIAAIRAQDFDNWELILVDDASKDHTMLRALRGIKGDSRIRVIHNDANIGLAASRNRGLDAAHGRYICFPDAEDLPKPNYLSLAAAVIKEQDPDIIVSGVVQDFYNHKGEVAFSEEQNLEPVVATGKEEVAKILLPLESQNALSFIYTKYFRRSLIGGLRFETSGVHFSEDFFWELELFERAQKVVVVGQSAYRFEKHLRKERQISYTKGTFLQRHRRIAAIQAHQEDHGLDTPESRSQLGRLYATHILAEIARITDPESPVPLEERIGWVEFLHEDPLFQKLIEGAQPPKGFINQRVHKALVSKNPKSALRLGHLAGYLWSFGPETWSRTQP</sequence>
<name>A0A4S2EYT5_9ACTN</name>
<proteinExistence type="predicted"/>
<dbReference type="CDD" id="cd00761">
    <property type="entry name" value="Glyco_tranf_GTA_type"/>
    <property type="match status" value="1"/>
</dbReference>
<dbReference type="GO" id="GO:0016758">
    <property type="term" value="F:hexosyltransferase activity"/>
    <property type="evidence" value="ECO:0007669"/>
    <property type="project" value="UniProtKB-ARBA"/>
</dbReference>
<feature type="region of interest" description="Disordered" evidence="1">
    <location>
        <begin position="1"/>
        <end position="27"/>
    </location>
</feature>
<dbReference type="Pfam" id="PF00535">
    <property type="entry name" value="Glycos_transf_2"/>
    <property type="match status" value="1"/>
</dbReference>
<evidence type="ECO:0000259" key="2">
    <source>
        <dbReference type="Pfam" id="PF00535"/>
    </source>
</evidence>
<dbReference type="OrthoDB" id="3189257at2"/>
<evidence type="ECO:0000313" key="3">
    <source>
        <dbReference type="EMBL" id="TGY61688.1"/>
    </source>
</evidence>
<dbReference type="PANTHER" id="PTHR22916">
    <property type="entry name" value="GLYCOSYLTRANSFERASE"/>
    <property type="match status" value="1"/>
</dbReference>
<reference evidence="3 4" key="1">
    <citation type="submission" date="2019-04" db="EMBL/GenBank/DDBJ databases">
        <title>Microbes associate with the intestines of laboratory mice.</title>
        <authorList>
            <person name="Navarre W."/>
            <person name="Wong E."/>
            <person name="Huang K."/>
            <person name="Tropini C."/>
            <person name="Ng K."/>
            <person name="Yu B."/>
        </authorList>
    </citation>
    <scope>NUCLEOTIDE SEQUENCE [LARGE SCALE GENOMIC DNA]</scope>
    <source>
        <strain evidence="3 4">NM07_P-09</strain>
    </source>
</reference>
<comment type="caution">
    <text evidence="3">The sequence shown here is derived from an EMBL/GenBank/DDBJ whole genome shotgun (WGS) entry which is preliminary data.</text>
</comment>
<evidence type="ECO:0000256" key="1">
    <source>
        <dbReference type="SAM" id="MobiDB-lite"/>
    </source>
</evidence>
<keyword evidence="4" id="KW-1185">Reference proteome</keyword>
<dbReference type="SUPFAM" id="SSF53448">
    <property type="entry name" value="Nucleotide-diphospho-sugar transferases"/>
    <property type="match status" value="1"/>
</dbReference>
<evidence type="ECO:0000313" key="4">
    <source>
        <dbReference type="Proteomes" id="UP000310263"/>
    </source>
</evidence>
<dbReference type="RefSeq" id="WP_136012821.1">
    <property type="nucleotide sequence ID" value="NZ_SRYE01000004.1"/>
</dbReference>
<gene>
    <name evidence="3" type="ORF">E5334_06675</name>
</gene>
<protein>
    <submittedName>
        <fullName evidence="3">Glycosyltransferase family 2 protein</fullName>
    </submittedName>
</protein>
<accession>A0A4S2EYT5</accession>
<dbReference type="AlphaFoldDB" id="A0A4S2EYT5"/>
<dbReference type="Gene3D" id="3.90.550.10">
    <property type="entry name" value="Spore Coat Polysaccharide Biosynthesis Protein SpsA, Chain A"/>
    <property type="match status" value="1"/>
</dbReference>
<dbReference type="PANTHER" id="PTHR22916:SF3">
    <property type="entry name" value="UDP-GLCNAC:BETAGAL BETA-1,3-N-ACETYLGLUCOSAMINYLTRANSFERASE-LIKE PROTEIN 1"/>
    <property type="match status" value="1"/>
</dbReference>